<name>A0ABN1KSD4_CLOSU</name>
<gene>
    <name evidence="1" type="ORF">GCM10008908_25100</name>
</gene>
<protein>
    <submittedName>
        <fullName evidence="1">Winged helix-turn-helix domain-containing protein</fullName>
    </submittedName>
</protein>
<reference evidence="1 2" key="1">
    <citation type="journal article" date="2019" name="Int. J. Syst. Evol. Microbiol.">
        <title>The Global Catalogue of Microorganisms (GCM) 10K type strain sequencing project: providing services to taxonomists for standard genome sequencing and annotation.</title>
        <authorList>
            <consortium name="The Broad Institute Genomics Platform"/>
            <consortium name="The Broad Institute Genome Sequencing Center for Infectious Disease"/>
            <person name="Wu L."/>
            <person name="Ma J."/>
        </authorList>
    </citation>
    <scope>NUCLEOTIDE SEQUENCE [LARGE SCALE GENOMIC DNA]</scope>
    <source>
        <strain evidence="1 2">JCM 1417</strain>
    </source>
</reference>
<dbReference type="Pfam" id="PF06224">
    <property type="entry name" value="AlkZ-like"/>
    <property type="match status" value="1"/>
</dbReference>
<comment type="caution">
    <text evidence="1">The sequence shown here is derived from an EMBL/GenBank/DDBJ whole genome shotgun (WGS) entry which is preliminary data.</text>
</comment>
<evidence type="ECO:0000313" key="2">
    <source>
        <dbReference type="Proteomes" id="UP001501047"/>
    </source>
</evidence>
<evidence type="ECO:0000313" key="1">
    <source>
        <dbReference type="EMBL" id="GAA0774739.1"/>
    </source>
</evidence>
<sequence>MKKITMSKGELRKFLVMYQGLSSPKSFNGEEGIKNFINRVGCIQYDPLNMVGRNADLVLQSRIENYNPMMLETLLYNKNELIDGWDKMMAIYSVNDWPYFERVRLRRKEEIERVLNHRNSIEAINYVNAAKEYIEKNGATLPSKLEFGRVESGVWGHGKLSSATMDYMWNSGILGIKEKKNTQKIYDLVENLLPTEILEMKDTFDDDNDFYKWYFKRRIGSTGIYWDRSGGGWLGHFVSDKTLRKKILKELLEDGELILVKVEGLNEAFYIRAEDTSMLDNLNSNIDKKANFIAPLDNLIWDRKLIKDVFDFEYSWEVYKPISKRQYGYYVLPVLYGDQLVARFEPEMHRGNEPLIIKNWWWEENYQVKDTDIEAMRECFERFCKYLKADGLAEESYKK</sequence>
<dbReference type="EMBL" id="BAAACI010000006">
    <property type="protein sequence ID" value="GAA0774739.1"/>
    <property type="molecule type" value="Genomic_DNA"/>
</dbReference>
<accession>A0ABN1KSD4</accession>
<organism evidence="1 2">
    <name type="scientific">Clostridium subterminale</name>
    <dbReference type="NCBI Taxonomy" id="1550"/>
    <lineage>
        <taxon>Bacteria</taxon>
        <taxon>Bacillati</taxon>
        <taxon>Bacillota</taxon>
        <taxon>Clostridia</taxon>
        <taxon>Eubacteriales</taxon>
        <taxon>Clostridiaceae</taxon>
        <taxon>Clostridium</taxon>
    </lineage>
</organism>
<dbReference type="PANTHER" id="PTHR30528:SF0">
    <property type="entry name" value="CYTOPLASMIC PROTEIN"/>
    <property type="match status" value="1"/>
</dbReference>
<keyword evidence="2" id="KW-1185">Reference proteome</keyword>
<proteinExistence type="predicted"/>
<dbReference type="RefSeq" id="WP_343826780.1">
    <property type="nucleotide sequence ID" value="NZ_BAAACI010000006.1"/>
</dbReference>
<dbReference type="InterPro" id="IPR009351">
    <property type="entry name" value="AlkZ-like"/>
</dbReference>
<dbReference type="Proteomes" id="UP001501047">
    <property type="component" value="Unassembled WGS sequence"/>
</dbReference>
<dbReference type="PANTHER" id="PTHR30528">
    <property type="entry name" value="CYTOPLASMIC PROTEIN"/>
    <property type="match status" value="1"/>
</dbReference>